<evidence type="ECO:0000256" key="6">
    <source>
        <dbReference type="ARBA" id="ARBA00022989"/>
    </source>
</evidence>
<comment type="subcellular location">
    <subcellularLocation>
        <location evidence="8">Cell inner membrane</location>
        <topology evidence="8">Multi-pass membrane protein</topology>
    </subcellularLocation>
    <subcellularLocation>
        <location evidence="1">Cell membrane</location>
        <topology evidence="1">Multi-pass membrane protein</topology>
    </subcellularLocation>
</comment>
<reference evidence="10" key="1">
    <citation type="journal article" date="2019" name="Int. J. Syst. Evol. Microbiol.">
        <title>The Global Catalogue of Microorganisms (GCM) 10K type strain sequencing project: providing services to taxonomists for standard genome sequencing and annotation.</title>
        <authorList>
            <consortium name="The Broad Institute Genomics Platform"/>
            <consortium name="The Broad Institute Genome Sequencing Center for Infectious Disease"/>
            <person name="Wu L."/>
            <person name="Ma J."/>
        </authorList>
    </citation>
    <scope>NUCLEOTIDE SEQUENCE [LARGE SCALE GENOMIC DNA]</scope>
    <source>
        <strain evidence="10">CCM 7941</strain>
    </source>
</reference>
<evidence type="ECO:0000256" key="3">
    <source>
        <dbReference type="ARBA" id="ARBA00022448"/>
    </source>
</evidence>
<feature type="transmembrane region" description="Helical" evidence="8">
    <location>
        <begin position="14"/>
        <end position="33"/>
    </location>
</feature>
<sequence length="485" mass="50843">MDIFGNIIGAINSFIWGDLLVYLLILAGVWFTFRLRAIQFRHFSEVFRTLIRPRQDDPGGISPFQAFCASLAARIGTGNVAGVAVAIYLGGPGAVFWMWLVAALGMATAFAESTLAQAYKVRDSRGRYRGGPAFYIARGLKAPWAAVAFSFFLILAFGLVFNAVQANSIADAMNAAFAIPHLWTAIAVTVCSALVIIGGIRGVARFSEVVVPVMAGAYLLAAIAAIAMNISAVPGVLRLIVTSAFGFGPAAGGVAGGLMAAMMNGVKRGLFSNEAGMGSAPNIAATATPNPHHPCAQGFVQAFGVFVDTILVCTATAMLILLSGVLQPGSGVTGINLTQQAMTVHFGAWGSPFVAIAILFFAFTSIAGNYAYAEGAMAYLRLDDGVSLATLRLLLLAVVLWGGMSPVTTVFEVADLAMGLMSTINIVSIMLLSGVTARLARDYIAQRRAGLEPRFDPAAHPELEGRVDLTVWAPEATPEPAARTA</sequence>
<keyword evidence="10" id="KW-1185">Reference proteome</keyword>
<comment type="similarity">
    <text evidence="2 8">Belongs to the alanine or glycine:cation symporter (AGCS) (TC 2.A.25) family.</text>
</comment>
<feature type="transmembrane region" description="Helical" evidence="8">
    <location>
        <begin position="96"/>
        <end position="121"/>
    </location>
</feature>
<accession>A0ABV7LAS3</accession>
<keyword evidence="5 8" id="KW-0812">Transmembrane</keyword>
<comment type="caution">
    <text evidence="9">The sequence shown here is derived from an EMBL/GenBank/DDBJ whole genome shotgun (WGS) entry which is preliminary data.</text>
</comment>
<evidence type="ECO:0000256" key="7">
    <source>
        <dbReference type="ARBA" id="ARBA00023136"/>
    </source>
</evidence>
<keyword evidence="6 8" id="KW-1133">Transmembrane helix</keyword>
<proteinExistence type="inferred from homology"/>
<evidence type="ECO:0000256" key="4">
    <source>
        <dbReference type="ARBA" id="ARBA00022475"/>
    </source>
</evidence>
<feature type="transmembrane region" description="Helical" evidence="8">
    <location>
        <begin position="416"/>
        <end position="440"/>
    </location>
</feature>
<feature type="transmembrane region" description="Helical" evidence="8">
    <location>
        <begin position="176"/>
        <end position="197"/>
    </location>
</feature>
<dbReference type="RefSeq" id="WP_376832080.1">
    <property type="nucleotide sequence ID" value="NZ_JBHLWR010000006.1"/>
</dbReference>
<keyword evidence="8" id="KW-0997">Cell inner membrane</keyword>
<feature type="transmembrane region" description="Helical" evidence="8">
    <location>
        <begin position="236"/>
        <end position="261"/>
    </location>
</feature>
<evidence type="ECO:0000313" key="10">
    <source>
        <dbReference type="Proteomes" id="UP001595536"/>
    </source>
</evidence>
<keyword evidence="4" id="KW-1003">Cell membrane</keyword>
<dbReference type="PRINTS" id="PR00175">
    <property type="entry name" value="NAALASMPORT"/>
</dbReference>
<dbReference type="Proteomes" id="UP001595536">
    <property type="component" value="Unassembled WGS sequence"/>
</dbReference>
<dbReference type="PANTHER" id="PTHR30330">
    <property type="entry name" value="AGSS FAMILY TRANSPORTER, SODIUM-ALANINE"/>
    <property type="match status" value="1"/>
</dbReference>
<organism evidence="9 10">
    <name type="scientific">Camelimonas abortus</name>
    <dbReference type="NCBI Taxonomy" id="1017184"/>
    <lineage>
        <taxon>Bacteria</taxon>
        <taxon>Pseudomonadati</taxon>
        <taxon>Pseudomonadota</taxon>
        <taxon>Alphaproteobacteria</taxon>
        <taxon>Hyphomicrobiales</taxon>
        <taxon>Chelatococcaceae</taxon>
        <taxon>Camelimonas</taxon>
    </lineage>
</organism>
<feature type="transmembrane region" description="Helical" evidence="8">
    <location>
        <begin position="346"/>
        <end position="373"/>
    </location>
</feature>
<dbReference type="Gene3D" id="1.20.1740.10">
    <property type="entry name" value="Amino acid/polyamine transporter I"/>
    <property type="match status" value="1"/>
</dbReference>
<name>A0ABV7LAS3_9HYPH</name>
<dbReference type="InterPro" id="IPR001463">
    <property type="entry name" value="Na/Ala_symport"/>
</dbReference>
<feature type="transmembrane region" description="Helical" evidence="8">
    <location>
        <begin position="302"/>
        <end position="326"/>
    </location>
</feature>
<dbReference type="PANTHER" id="PTHR30330:SF1">
    <property type="entry name" value="AMINO-ACID CARRIER PROTEIN ALST"/>
    <property type="match status" value="1"/>
</dbReference>
<keyword evidence="8" id="KW-0769">Symport</keyword>
<keyword evidence="7 8" id="KW-0472">Membrane</keyword>
<dbReference type="NCBIfam" id="TIGR00835">
    <property type="entry name" value="agcS"/>
    <property type="match status" value="1"/>
</dbReference>
<feature type="transmembrane region" description="Helical" evidence="8">
    <location>
        <begin position="209"/>
        <end position="230"/>
    </location>
</feature>
<evidence type="ECO:0000313" key="9">
    <source>
        <dbReference type="EMBL" id="MFC3264879.1"/>
    </source>
</evidence>
<protein>
    <submittedName>
        <fullName evidence="9">Alanine/glycine:cation symporter family protein</fullName>
    </submittedName>
</protein>
<evidence type="ECO:0000256" key="5">
    <source>
        <dbReference type="ARBA" id="ARBA00022692"/>
    </source>
</evidence>
<evidence type="ECO:0000256" key="8">
    <source>
        <dbReference type="RuleBase" id="RU363064"/>
    </source>
</evidence>
<evidence type="ECO:0000256" key="2">
    <source>
        <dbReference type="ARBA" id="ARBA00009261"/>
    </source>
</evidence>
<gene>
    <name evidence="9" type="ORF">ACFOEX_00700</name>
</gene>
<keyword evidence="3 8" id="KW-0813">Transport</keyword>
<feature type="transmembrane region" description="Helical" evidence="8">
    <location>
        <begin position="385"/>
        <end position="404"/>
    </location>
</feature>
<evidence type="ECO:0000256" key="1">
    <source>
        <dbReference type="ARBA" id="ARBA00004651"/>
    </source>
</evidence>
<dbReference type="Pfam" id="PF01235">
    <property type="entry name" value="Na_Ala_symp"/>
    <property type="match status" value="1"/>
</dbReference>
<dbReference type="PROSITE" id="PS00873">
    <property type="entry name" value="NA_ALANINE_SYMP"/>
    <property type="match status" value="1"/>
</dbReference>
<feature type="transmembrane region" description="Helical" evidence="8">
    <location>
        <begin position="71"/>
        <end position="90"/>
    </location>
</feature>
<feature type="transmembrane region" description="Helical" evidence="8">
    <location>
        <begin position="142"/>
        <end position="164"/>
    </location>
</feature>
<dbReference type="EMBL" id="JBHRUV010000004">
    <property type="protein sequence ID" value="MFC3264879.1"/>
    <property type="molecule type" value="Genomic_DNA"/>
</dbReference>